<feature type="domain" description="GST C-terminal" evidence="4">
    <location>
        <begin position="171"/>
        <end position="298"/>
    </location>
</feature>
<evidence type="ECO:0000313" key="6">
    <source>
        <dbReference type="Proteomes" id="UP000427716"/>
    </source>
</evidence>
<reference evidence="5 6" key="1">
    <citation type="submission" date="2019-11" db="EMBL/GenBank/DDBJ databases">
        <authorList>
            <person name="Zhang J."/>
            <person name="Sun C."/>
        </authorList>
    </citation>
    <scope>NUCLEOTIDE SEQUENCE [LARGE SCALE GENOMIC DNA]</scope>
    <source>
        <strain evidence="6">sp2</strain>
    </source>
</reference>
<feature type="binding site" evidence="2">
    <location>
        <position position="96"/>
    </location>
    <ligand>
        <name>glutathione</name>
        <dbReference type="ChEBI" id="CHEBI:57925"/>
    </ligand>
</feature>
<dbReference type="Pfam" id="PF13409">
    <property type="entry name" value="GST_N_2"/>
    <property type="match status" value="1"/>
</dbReference>
<dbReference type="SUPFAM" id="SSF47616">
    <property type="entry name" value="GST C-terminal domain-like"/>
    <property type="match status" value="1"/>
</dbReference>
<dbReference type="PIRSF" id="PIRSF015753">
    <property type="entry name" value="GST"/>
    <property type="match status" value="1"/>
</dbReference>
<dbReference type="SUPFAM" id="SSF52833">
    <property type="entry name" value="Thioredoxin-like"/>
    <property type="match status" value="1"/>
</dbReference>
<dbReference type="SFLD" id="SFLDS00019">
    <property type="entry name" value="Glutathione_Transferase_(cytos"/>
    <property type="match status" value="1"/>
</dbReference>
<dbReference type="AlphaFoldDB" id="A0A6I6CZ37"/>
<dbReference type="FunFam" id="3.40.30.10:FF:000058">
    <property type="entry name" value="Glutathione S-transferase, omega"/>
    <property type="match status" value="1"/>
</dbReference>
<name>A0A6I6CZ37_9GAMM</name>
<keyword evidence="5" id="KW-0808">Transferase</keyword>
<dbReference type="InterPro" id="IPR040079">
    <property type="entry name" value="Glutathione_S-Trfase"/>
</dbReference>
<dbReference type="CDD" id="cd03190">
    <property type="entry name" value="GST_C_Omega_like"/>
    <property type="match status" value="1"/>
</dbReference>
<feature type="site" description="Lowers pKa of active site Cys" evidence="3">
    <location>
        <position position="295"/>
    </location>
</feature>
<evidence type="ECO:0000256" key="3">
    <source>
        <dbReference type="PIRSR" id="PIRSR015753-3"/>
    </source>
</evidence>
<evidence type="ECO:0000313" key="5">
    <source>
        <dbReference type="EMBL" id="QGT78680.1"/>
    </source>
</evidence>
<evidence type="ECO:0000256" key="2">
    <source>
        <dbReference type="PIRSR" id="PIRSR015753-2"/>
    </source>
</evidence>
<gene>
    <name evidence="5" type="ORF">GM160_07085</name>
</gene>
<feature type="active site" description="Proton donor/acceptor" evidence="1">
    <location>
        <position position="194"/>
    </location>
</feature>
<dbReference type="InterPro" id="IPR036282">
    <property type="entry name" value="Glutathione-S-Trfase_C_sf"/>
</dbReference>
<dbReference type="InterPro" id="IPR016639">
    <property type="entry name" value="GST_Omega/GSH"/>
</dbReference>
<dbReference type="Pfam" id="PF13410">
    <property type="entry name" value="GST_C_2"/>
    <property type="match status" value="1"/>
</dbReference>
<dbReference type="InterPro" id="IPR047047">
    <property type="entry name" value="GST_Omega-like_C"/>
</dbReference>
<dbReference type="PROSITE" id="PS50405">
    <property type="entry name" value="GST_CTER"/>
    <property type="match status" value="1"/>
</dbReference>
<proteinExistence type="predicted"/>
<dbReference type="InterPro" id="IPR036249">
    <property type="entry name" value="Thioredoxin-like_sf"/>
</dbReference>
<dbReference type="SFLD" id="SFLDG01148">
    <property type="entry name" value="Xi_(cytGST)"/>
    <property type="match status" value="1"/>
</dbReference>
<feature type="active site" description="Nucleophile" evidence="1">
    <location>
        <position position="63"/>
    </location>
</feature>
<evidence type="ECO:0000256" key="1">
    <source>
        <dbReference type="PIRSR" id="PIRSR015753-1"/>
    </source>
</evidence>
<feature type="binding site" evidence="2">
    <location>
        <begin position="147"/>
        <end position="148"/>
    </location>
    <ligand>
        <name>glutathione</name>
        <dbReference type="ChEBI" id="CHEBI:57925"/>
    </ligand>
</feature>
<feature type="site" description="Lowers pKa of active site Cys" evidence="3">
    <location>
        <position position="252"/>
    </location>
</feature>
<accession>A0A6I6CZ37</accession>
<dbReference type="KEGG" id="ghl:GM160_07085"/>
<dbReference type="GO" id="GO:0005737">
    <property type="term" value="C:cytoplasm"/>
    <property type="evidence" value="ECO:0007669"/>
    <property type="project" value="TreeGrafter"/>
</dbReference>
<keyword evidence="6" id="KW-1185">Reference proteome</keyword>
<dbReference type="PANTHER" id="PTHR32419:SF6">
    <property type="entry name" value="GLUTATHIONE S-TRANSFERASE OMEGA-LIKE 1-RELATED"/>
    <property type="match status" value="1"/>
</dbReference>
<dbReference type="SFLD" id="SFLDG01206">
    <property type="entry name" value="Xi.1"/>
    <property type="match status" value="1"/>
</dbReference>
<protein>
    <submittedName>
        <fullName evidence="5">Glutathione S-transferase family protein</fullName>
    </submittedName>
</protein>
<dbReference type="InterPro" id="IPR010987">
    <property type="entry name" value="Glutathione-S-Trfase_C-like"/>
</dbReference>
<dbReference type="InterPro" id="IPR004045">
    <property type="entry name" value="Glutathione_S-Trfase_N"/>
</dbReference>
<dbReference type="GO" id="GO:0004364">
    <property type="term" value="F:glutathione transferase activity"/>
    <property type="evidence" value="ECO:0007669"/>
    <property type="project" value="InterPro"/>
</dbReference>
<dbReference type="RefSeq" id="WP_156574179.1">
    <property type="nucleotide sequence ID" value="NZ_CP046415.1"/>
</dbReference>
<dbReference type="PANTHER" id="PTHR32419">
    <property type="entry name" value="GLUTATHIONYL-HYDROQUINONE REDUCTASE"/>
    <property type="match status" value="1"/>
</dbReference>
<evidence type="ECO:0000259" key="4">
    <source>
        <dbReference type="PROSITE" id="PS50405"/>
    </source>
</evidence>
<dbReference type="Gene3D" id="3.40.30.10">
    <property type="entry name" value="Glutaredoxin"/>
    <property type="match status" value="1"/>
</dbReference>
<organism evidence="5 6">
    <name type="scientific">Guyparkeria halophila</name>
    <dbReference type="NCBI Taxonomy" id="47960"/>
    <lineage>
        <taxon>Bacteria</taxon>
        <taxon>Pseudomonadati</taxon>
        <taxon>Pseudomonadota</taxon>
        <taxon>Gammaproteobacteria</taxon>
        <taxon>Chromatiales</taxon>
        <taxon>Thioalkalibacteraceae</taxon>
        <taxon>Guyparkeria</taxon>
    </lineage>
</organism>
<dbReference type="EMBL" id="CP046415">
    <property type="protein sequence ID" value="QGT78680.1"/>
    <property type="molecule type" value="Genomic_DNA"/>
</dbReference>
<dbReference type="Gene3D" id="1.20.1050.10">
    <property type="match status" value="1"/>
</dbReference>
<dbReference type="Proteomes" id="UP000427716">
    <property type="component" value="Chromosome"/>
</dbReference>
<sequence length="333" mass="38389">MSLLIEGKLHTDWFESESEGGEFVRKDSMFRHWITPDGSPGPTGEGGFPAEAGRYHLYVSYACPWAHRTLIFRAIKGLRDLISVDVVHPHMQAEGWHFGEFPGATPDSQMGAHHLHQLYTRADPKVSGIVTVPVLWDKQRQTIVNNESSEIIRMFNSAFDDLTGNRHDYYPADLQGAIDEINATVYDNVNNGVYRAGFATTQDAYESAFDRLFEVLDELEERLSGQRYLVGNRITEADWRLFTTLARFDAVYHGHFKCNRNRLVDFPNLWAFTRELYQWPGVAETVRLDHIKHHYYVSHDWINPTGIVPRGPKIDFDQPHHRGVHRDEREVLL</sequence>